<dbReference type="AlphaFoldDB" id="B4SHM8"/>
<dbReference type="SUPFAM" id="SSF52540">
    <property type="entry name" value="P-loop containing nucleoside triphosphate hydrolases"/>
    <property type="match status" value="1"/>
</dbReference>
<dbReference type="InterPro" id="IPR027417">
    <property type="entry name" value="P-loop_NTPase"/>
</dbReference>
<dbReference type="HOGENOM" id="CLU_299136_0_0_6"/>
<dbReference type="OrthoDB" id="9804086at2"/>
<feature type="domain" description="Helicase ATP-binding" evidence="2">
    <location>
        <begin position="29"/>
        <end position="186"/>
    </location>
</feature>
<dbReference type="PANTHER" id="PTHR47396:SF1">
    <property type="entry name" value="ATP-DEPENDENT HELICASE IRC3-RELATED"/>
    <property type="match status" value="1"/>
</dbReference>
<dbReference type="InterPro" id="IPR014001">
    <property type="entry name" value="Helicase_ATP-bd"/>
</dbReference>
<dbReference type="EMBL" id="CP001111">
    <property type="protein sequence ID" value="ACF50071.1"/>
    <property type="molecule type" value="Genomic_DNA"/>
</dbReference>
<evidence type="ECO:0000313" key="3">
    <source>
        <dbReference type="EMBL" id="ACF50071.1"/>
    </source>
</evidence>
<organism evidence="3 4">
    <name type="scientific">Stenotrophomonas maltophilia (strain R551-3)</name>
    <dbReference type="NCBI Taxonomy" id="391008"/>
    <lineage>
        <taxon>Bacteria</taxon>
        <taxon>Pseudomonadati</taxon>
        <taxon>Pseudomonadota</taxon>
        <taxon>Gammaproteobacteria</taxon>
        <taxon>Lysobacterales</taxon>
        <taxon>Lysobacteraceae</taxon>
        <taxon>Stenotrophomonas</taxon>
        <taxon>Stenotrophomonas maltophilia group</taxon>
    </lineage>
</organism>
<evidence type="ECO:0000313" key="4">
    <source>
        <dbReference type="Proteomes" id="UP000001867"/>
    </source>
</evidence>
<evidence type="ECO:0000256" key="1">
    <source>
        <dbReference type="SAM" id="MobiDB-lite"/>
    </source>
</evidence>
<dbReference type="SMART" id="SM00487">
    <property type="entry name" value="DEXDc"/>
    <property type="match status" value="1"/>
</dbReference>
<protein>
    <submittedName>
        <fullName evidence="3">Type III restriction protein res subunit</fullName>
    </submittedName>
</protein>
<dbReference type="GO" id="GO:0003677">
    <property type="term" value="F:DNA binding"/>
    <property type="evidence" value="ECO:0007669"/>
    <property type="project" value="InterPro"/>
</dbReference>
<dbReference type="STRING" id="391008.Smal_0366"/>
<accession>B4SHM8</accession>
<dbReference type="GO" id="GO:0005524">
    <property type="term" value="F:ATP binding"/>
    <property type="evidence" value="ECO:0007669"/>
    <property type="project" value="InterPro"/>
</dbReference>
<proteinExistence type="predicted"/>
<evidence type="ECO:0000259" key="2">
    <source>
        <dbReference type="PROSITE" id="PS51192"/>
    </source>
</evidence>
<sequence>MLTTGEEFAVAAAMREGQRRAANAVREYLARDYAGKSFLVVMPTGAGKSGLIASVCQSHPRGPIVVLSPRAAVCRQLMDEISGKFFSDRGVLVESPRSVKELGGEIKEDCIYVGTFQKLIRMKSTAFRRLAESCSLLIVDEGHSEPAPLWGKAVRQFSCHKIIVTATPYRNDLFQFDIGLETTFCYTFKKAVEHQVILEPAFEQCTIADAAQRTSIFLSENPTAKAIVKAKSLGDVKMLKELMGGAGLSTLAIHDKLPDDTSAGTAKTVPSGLNSRDVRVVIHQRKLDEGVDLPSAKLCVLTYPVASGQELVQTVGRIVRNFESIQPLVLDCGSSSNTKMWANYLEFDSSISSDDGWAKFVNSLDTAKLIESYLDTFPQYMYLGAAFREKFELLSLDVDRDIRVPTASVCFLGVEEGFTIESFVDAMLWRNDHAGELAKCYDSAHGFKVIVSIRFESSKYLKSKLFFEPSLHVVVAKKIGNYLAVFDSRSINHAGDTALGTKQPVDPQRLFNLSARGAFTRVKETHARSISSARRRPERVSHVGPELSASYSGQSAASYALSVTKVDNLDLAQGVESSYYLSTGSGRVSDQKNGSFSLERLSEWVDEVASVLDEDAPSLSPVIGAFALPIDAMAVSGPLSMTIDFTDLPAGTKMVSGAKSTPLDAGFLFLECPNWQVKVGSSTLRFAYIEEVERIVFTASPDVMLVSPDGEAVSLVQDMNSRSLKILFADGVSYVDGKFYKSALPTTVGIDLESTVIGASIYPVPELQLAGLSEKGLFQDREYVGTSAENFDANSVFNLIDSLARGDYQKYRSTQYDVLRRLVPDIDLVVCTDMGTEAADFIVSSPKSLCFVHVKCGESKRPKSPAGALAEVGAQAIKNIEYLVSSNESLPFGNEGRLALPWPHRGAIHKLKHRVRFIAKDGVERTVPSTPKAYSKCVASAIETIKKRRRSPGCKKEVWIVAANSFSYGSFKKEIKMGAAAKAESLQAYQLIDAWLAVCSANDVDLKIMVSP</sequence>
<dbReference type="eggNOG" id="COG1061">
    <property type="taxonomic scope" value="Bacteria"/>
</dbReference>
<dbReference type="KEGG" id="smt:Smal_0366"/>
<feature type="region of interest" description="Disordered" evidence="1">
    <location>
        <begin position="527"/>
        <end position="546"/>
    </location>
</feature>
<dbReference type="PROSITE" id="PS51192">
    <property type="entry name" value="HELICASE_ATP_BIND_1"/>
    <property type="match status" value="1"/>
</dbReference>
<dbReference type="GO" id="GO:0016787">
    <property type="term" value="F:hydrolase activity"/>
    <property type="evidence" value="ECO:0007669"/>
    <property type="project" value="InterPro"/>
</dbReference>
<gene>
    <name evidence="3" type="ordered locus">Smal_0366</name>
</gene>
<dbReference type="Pfam" id="PF04851">
    <property type="entry name" value="ResIII"/>
    <property type="match status" value="1"/>
</dbReference>
<dbReference type="GO" id="GO:0005829">
    <property type="term" value="C:cytosol"/>
    <property type="evidence" value="ECO:0007669"/>
    <property type="project" value="TreeGrafter"/>
</dbReference>
<dbReference type="PANTHER" id="PTHR47396">
    <property type="entry name" value="TYPE I RESTRICTION ENZYME ECOKI R PROTEIN"/>
    <property type="match status" value="1"/>
</dbReference>
<dbReference type="InterPro" id="IPR006935">
    <property type="entry name" value="Helicase/UvrB_N"/>
</dbReference>
<dbReference type="RefSeq" id="WP_012509877.1">
    <property type="nucleotide sequence ID" value="NC_011071.1"/>
</dbReference>
<name>B4SHM8_STRM5</name>
<reference evidence="3 4" key="1">
    <citation type="submission" date="2008-06" db="EMBL/GenBank/DDBJ databases">
        <title>Complete sequence of Stenotrophomonas maltophilia R551-3.</title>
        <authorList>
            <consortium name="US DOE Joint Genome Institute"/>
            <person name="Lucas S."/>
            <person name="Copeland A."/>
            <person name="Lapidus A."/>
            <person name="Glavina del Rio T."/>
            <person name="Dalin E."/>
            <person name="Tice H."/>
            <person name="Pitluck S."/>
            <person name="Chain P."/>
            <person name="Malfatti S."/>
            <person name="Shin M."/>
            <person name="Vergez L."/>
            <person name="Lang D."/>
            <person name="Schmutz J."/>
            <person name="Larimer F."/>
            <person name="Land M."/>
            <person name="Hauser L."/>
            <person name="Kyrpides N."/>
            <person name="Mikhailova N."/>
            <person name="Taghavi S."/>
            <person name="Monchy S."/>
            <person name="Newman L."/>
            <person name="Vangronsveld J."/>
            <person name="van der Lelie D."/>
            <person name="Richardson P."/>
        </authorList>
    </citation>
    <scope>NUCLEOTIDE SEQUENCE [LARGE SCALE GENOMIC DNA]</scope>
    <source>
        <strain evidence="3 4">R551-3</strain>
    </source>
</reference>
<dbReference type="Gene3D" id="3.40.50.300">
    <property type="entry name" value="P-loop containing nucleotide triphosphate hydrolases"/>
    <property type="match status" value="2"/>
</dbReference>
<dbReference type="InterPro" id="IPR050742">
    <property type="entry name" value="Helicase_Restrict-Modif_Enz"/>
</dbReference>
<dbReference type="Proteomes" id="UP000001867">
    <property type="component" value="Chromosome"/>
</dbReference>